<dbReference type="NCBIfam" id="TIGR01300">
    <property type="entry name" value="CPA3_mnhG_phaG"/>
    <property type="match status" value="1"/>
</dbReference>
<dbReference type="EMBL" id="JAPAAF010000009">
    <property type="protein sequence ID" value="MCW0482810.1"/>
    <property type="molecule type" value="Genomic_DNA"/>
</dbReference>
<keyword evidence="1" id="KW-0472">Membrane</keyword>
<keyword evidence="1" id="KW-0812">Transmembrane</keyword>
<comment type="caution">
    <text evidence="2">The sequence shown here is derived from an EMBL/GenBank/DDBJ whole genome shotgun (WGS) entry which is preliminary data.</text>
</comment>
<name>A0AA42C9Z7_9BACT</name>
<dbReference type="InterPro" id="IPR005133">
    <property type="entry name" value="PhaG_MnhG_YufB"/>
</dbReference>
<gene>
    <name evidence="2" type="primary">mnhG</name>
    <name evidence="2" type="ORF">N2K84_08735</name>
</gene>
<proteinExistence type="predicted"/>
<dbReference type="PANTHER" id="PTHR34703:SF1">
    <property type="entry name" value="ANTIPORTER SUBUNIT MNHG2-RELATED"/>
    <property type="match status" value="1"/>
</dbReference>
<keyword evidence="3" id="KW-1185">Reference proteome</keyword>
<feature type="transmembrane region" description="Helical" evidence="1">
    <location>
        <begin position="6"/>
        <end position="25"/>
    </location>
</feature>
<reference evidence="2" key="1">
    <citation type="submission" date="2022-10" db="EMBL/GenBank/DDBJ databases">
        <title>Gaoshiqiia sediminis gen. nov., sp. nov., isolated from coastal sediment.</title>
        <authorList>
            <person name="Yu W.X."/>
            <person name="Mu D.S."/>
            <person name="Du J.Z."/>
            <person name="Liang Y.Q."/>
        </authorList>
    </citation>
    <scope>NUCLEOTIDE SEQUENCE</scope>
    <source>
        <strain evidence="2">A06</strain>
    </source>
</reference>
<feature type="transmembrane region" description="Helical" evidence="1">
    <location>
        <begin position="37"/>
        <end position="56"/>
    </location>
</feature>
<evidence type="ECO:0000313" key="3">
    <source>
        <dbReference type="Proteomes" id="UP001163821"/>
    </source>
</evidence>
<dbReference type="AlphaFoldDB" id="A0AA42C9Z7"/>
<organism evidence="2 3">
    <name type="scientific">Gaoshiqia sediminis</name>
    <dbReference type="NCBI Taxonomy" id="2986998"/>
    <lineage>
        <taxon>Bacteria</taxon>
        <taxon>Pseudomonadati</taxon>
        <taxon>Bacteroidota</taxon>
        <taxon>Bacteroidia</taxon>
        <taxon>Marinilabiliales</taxon>
        <taxon>Prolixibacteraceae</taxon>
        <taxon>Gaoshiqia</taxon>
    </lineage>
</organism>
<dbReference type="PANTHER" id="PTHR34703">
    <property type="entry name" value="ANTIPORTER SUBUNIT MNHG2-RELATED"/>
    <property type="match status" value="1"/>
</dbReference>
<dbReference type="GO" id="GO:0015385">
    <property type="term" value="F:sodium:proton antiporter activity"/>
    <property type="evidence" value="ECO:0007669"/>
    <property type="project" value="TreeGrafter"/>
</dbReference>
<keyword evidence="1" id="KW-1133">Transmembrane helix</keyword>
<accession>A0AA42C9Z7</accession>
<sequence length="97" mass="10714">MSNFIITLFLLIGAFFMVVAAIGMVRLPDLYTRIHAATKATSFGLMFLLLAGSIYFDSWTTVVKSILLMIFIYLTAPLAASSIAKTTKNLDNEEDLD</sequence>
<dbReference type="Pfam" id="PF03334">
    <property type="entry name" value="PhaG_MnhG_YufB"/>
    <property type="match status" value="1"/>
</dbReference>
<dbReference type="Proteomes" id="UP001163821">
    <property type="component" value="Unassembled WGS sequence"/>
</dbReference>
<dbReference type="RefSeq" id="WP_282591413.1">
    <property type="nucleotide sequence ID" value="NZ_JAPAAF010000009.1"/>
</dbReference>
<feature type="transmembrane region" description="Helical" evidence="1">
    <location>
        <begin position="62"/>
        <end position="80"/>
    </location>
</feature>
<protein>
    <submittedName>
        <fullName evidence="2">Monovalent cation/H(+) antiporter subunit G</fullName>
    </submittedName>
</protein>
<evidence type="ECO:0000256" key="1">
    <source>
        <dbReference type="SAM" id="Phobius"/>
    </source>
</evidence>
<evidence type="ECO:0000313" key="2">
    <source>
        <dbReference type="EMBL" id="MCW0482810.1"/>
    </source>
</evidence>